<evidence type="ECO:0000256" key="6">
    <source>
        <dbReference type="ARBA" id="ARBA00023136"/>
    </source>
</evidence>
<dbReference type="PANTHER" id="PTHR30026">
    <property type="entry name" value="OUTER MEMBRANE PROTEIN TOLC"/>
    <property type="match status" value="1"/>
</dbReference>
<keyword evidence="4" id="KW-1134">Transmembrane beta strand</keyword>
<sequence>MAEMVINTTSSSGNKTSTDNMYRYKLIITTLLGLLGLAGMPIGHTQSLEDYYRIAAESNPGLQARYKAFEASLQKAAQAKALPDPMLSMGVFLAPVETRVGPQQAKFSLTQQFPWFGTLSAQNEVAAALAEVKYQEFLDARNQLYYQVALAYYPFYEWKEWKMLEDENIILLESFKALATTKFRNGKGTMVDVLRVDIMLKEAQTNLDILNKKENALRSCFNAILNRSWEEEVVVKDTLEATLLIDYSKDSLLEGNPVLDIINAKVKASEAGIQVAQKQALPKFGVGLDYVMVGKRDDMDLPDNGKDVWMPMVSVSIPFFSKKYQAQQEEAKLLTESYRLQKEEVKNQLFGNYHRLYFQLEQQQDLLVLYEQQIQESEQILNLLFTAYSNSGKDFEEVLRVQQQLLLLQKKQVSTLVEWNVLKAQLEFIILGGS</sequence>
<dbReference type="InterPro" id="IPR051906">
    <property type="entry name" value="TolC-like"/>
</dbReference>
<dbReference type="PANTHER" id="PTHR30026:SF20">
    <property type="entry name" value="OUTER MEMBRANE PROTEIN TOLC"/>
    <property type="match status" value="1"/>
</dbReference>
<name>A0ABP9DDC7_9BACT</name>
<comment type="caution">
    <text evidence="9">The sequence shown here is derived from an EMBL/GenBank/DDBJ whole genome shotgun (WGS) entry which is preliminary data.</text>
</comment>
<dbReference type="EMBL" id="BAABJX010000030">
    <property type="protein sequence ID" value="GAA4834626.1"/>
    <property type="molecule type" value="Genomic_DNA"/>
</dbReference>
<evidence type="ECO:0000256" key="3">
    <source>
        <dbReference type="ARBA" id="ARBA00022448"/>
    </source>
</evidence>
<gene>
    <name evidence="9" type="ORF">GCM10023331_19810</name>
</gene>
<evidence type="ECO:0000256" key="4">
    <source>
        <dbReference type="ARBA" id="ARBA00022452"/>
    </source>
</evidence>
<accession>A0ABP9DDC7</accession>
<keyword evidence="3" id="KW-0813">Transport</keyword>
<evidence type="ECO:0000256" key="8">
    <source>
        <dbReference type="SAM" id="Coils"/>
    </source>
</evidence>
<comment type="subcellular location">
    <subcellularLocation>
        <location evidence="1">Cell outer membrane</location>
    </subcellularLocation>
</comment>
<dbReference type="SUPFAM" id="SSF56954">
    <property type="entry name" value="Outer membrane efflux proteins (OEP)"/>
    <property type="match status" value="1"/>
</dbReference>
<evidence type="ECO:0000313" key="10">
    <source>
        <dbReference type="Proteomes" id="UP001500298"/>
    </source>
</evidence>
<dbReference type="Gene3D" id="1.20.1600.10">
    <property type="entry name" value="Outer membrane efflux proteins (OEP)"/>
    <property type="match status" value="1"/>
</dbReference>
<evidence type="ECO:0000256" key="5">
    <source>
        <dbReference type="ARBA" id="ARBA00022692"/>
    </source>
</evidence>
<comment type="similarity">
    <text evidence="2">Belongs to the outer membrane factor (OMF) (TC 1.B.17) family.</text>
</comment>
<reference evidence="10" key="1">
    <citation type="journal article" date="2019" name="Int. J. Syst. Evol. Microbiol.">
        <title>The Global Catalogue of Microorganisms (GCM) 10K type strain sequencing project: providing services to taxonomists for standard genome sequencing and annotation.</title>
        <authorList>
            <consortium name="The Broad Institute Genomics Platform"/>
            <consortium name="The Broad Institute Genome Sequencing Center for Infectious Disease"/>
            <person name="Wu L."/>
            <person name="Ma J."/>
        </authorList>
    </citation>
    <scope>NUCLEOTIDE SEQUENCE [LARGE SCALE GENOMIC DNA]</scope>
    <source>
        <strain evidence="10">JCM 18326</strain>
    </source>
</reference>
<protein>
    <recommendedName>
        <fullName evidence="11">Outer membrane protein TolC</fullName>
    </recommendedName>
</protein>
<keyword evidence="10" id="KW-1185">Reference proteome</keyword>
<dbReference type="InterPro" id="IPR003423">
    <property type="entry name" value="OMP_efflux"/>
</dbReference>
<keyword evidence="6" id="KW-0472">Membrane</keyword>
<keyword evidence="7" id="KW-0998">Cell outer membrane</keyword>
<evidence type="ECO:0000313" key="9">
    <source>
        <dbReference type="EMBL" id="GAA4834626.1"/>
    </source>
</evidence>
<evidence type="ECO:0000256" key="2">
    <source>
        <dbReference type="ARBA" id="ARBA00007613"/>
    </source>
</evidence>
<evidence type="ECO:0008006" key="11">
    <source>
        <dbReference type="Google" id="ProtNLM"/>
    </source>
</evidence>
<keyword evidence="5" id="KW-0812">Transmembrane</keyword>
<evidence type="ECO:0000256" key="1">
    <source>
        <dbReference type="ARBA" id="ARBA00004442"/>
    </source>
</evidence>
<keyword evidence="8" id="KW-0175">Coiled coil</keyword>
<evidence type="ECO:0000256" key="7">
    <source>
        <dbReference type="ARBA" id="ARBA00023237"/>
    </source>
</evidence>
<organism evidence="9 10">
    <name type="scientific">Algivirga pacifica</name>
    <dbReference type="NCBI Taxonomy" id="1162670"/>
    <lineage>
        <taxon>Bacteria</taxon>
        <taxon>Pseudomonadati</taxon>
        <taxon>Bacteroidota</taxon>
        <taxon>Cytophagia</taxon>
        <taxon>Cytophagales</taxon>
        <taxon>Flammeovirgaceae</taxon>
        <taxon>Algivirga</taxon>
    </lineage>
</organism>
<feature type="coiled-coil region" evidence="8">
    <location>
        <begin position="324"/>
        <end position="380"/>
    </location>
</feature>
<dbReference type="Proteomes" id="UP001500298">
    <property type="component" value="Unassembled WGS sequence"/>
</dbReference>
<dbReference type="Pfam" id="PF02321">
    <property type="entry name" value="OEP"/>
    <property type="match status" value="1"/>
</dbReference>
<proteinExistence type="inferred from homology"/>